<evidence type="ECO:0000313" key="2">
    <source>
        <dbReference type="EMBL" id="KAK8772317.1"/>
    </source>
</evidence>
<keyword evidence="3" id="KW-1185">Reference proteome</keyword>
<dbReference type="Proteomes" id="UP001321473">
    <property type="component" value="Unassembled WGS sequence"/>
</dbReference>
<comment type="caution">
    <text evidence="2">The sequence shown here is derived from an EMBL/GenBank/DDBJ whole genome shotgun (WGS) entry which is preliminary data.</text>
</comment>
<evidence type="ECO:0000313" key="3">
    <source>
        <dbReference type="Proteomes" id="UP001321473"/>
    </source>
</evidence>
<organism evidence="2 3">
    <name type="scientific">Amblyomma americanum</name>
    <name type="common">Lone star tick</name>
    <dbReference type="NCBI Taxonomy" id="6943"/>
    <lineage>
        <taxon>Eukaryota</taxon>
        <taxon>Metazoa</taxon>
        <taxon>Ecdysozoa</taxon>
        <taxon>Arthropoda</taxon>
        <taxon>Chelicerata</taxon>
        <taxon>Arachnida</taxon>
        <taxon>Acari</taxon>
        <taxon>Parasitiformes</taxon>
        <taxon>Ixodida</taxon>
        <taxon>Ixodoidea</taxon>
        <taxon>Ixodidae</taxon>
        <taxon>Amblyomminae</taxon>
        <taxon>Amblyomma</taxon>
    </lineage>
</organism>
<protein>
    <submittedName>
        <fullName evidence="2">Uncharacterized protein</fullName>
    </submittedName>
</protein>
<name>A0AAQ4EC11_AMBAM</name>
<proteinExistence type="predicted"/>
<evidence type="ECO:0000256" key="1">
    <source>
        <dbReference type="SAM" id="MobiDB-lite"/>
    </source>
</evidence>
<feature type="region of interest" description="Disordered" evidence="1">
    <location>
        <begin position="51"/>
        <end position="77"/>
    </location>
</feature>
<dbReference type="AlphaFoldDB" id="A0AAQ4EC11"/>
<feature type="compositionally biased region" description="Polar residues" evidence="1">
    <location>
        <begin position="68"/>
        <end position="77"/>
    </location>
</feature>
<gene>
    <name evidence="2" type="ORF">V5799_024439</name>
</gene>
<accession>A0AAQ4EC11</accession>
<reference evidence="2 3" key="1">
    <citation type="journal article" date="2023" name="Arcadia Sci">
        <title>De novo assembly of a long-read Amblyomma americanum tick genome.</title>
        <authorList>
            <person name="Chou S."/>
            <person name="Poskanzer K.E."/>
            <person name="Rollins M."/>
            <person name="Thuy-Boun P.S."/>
        </authorList>
    </citation>
    <scope>NUCLEOTIDE SEQUENCE [LARGE SCALE GENOMIC DNA]</scope>
    <source>
        <strain evidence="2">F_SG_1</strain>
        <tissue evidence="2">Salivary glands</tissue>
    </source>
</reference>
<dbReference type="EMBL" id="JARKHS020018474">
    <property type="protein sequence ID" value="KAK8772317.1"/>
    <property type="molecule type" value="Genomic_DNA"/>
</dbReference>
<sequence length="77" mass="9028">MHINKDRLIKVCEEIAGHLRGLRRRHLRTLYILPQFFVSLLEDTPLVEASTTRNGQQARAGMFRRQQPHSLLNHVSR</sequence>